<dbReference type="EMBL" id="JBCGBO010000003">
    <property type="protein sequence ID" value="KAK9214383.1"/>
    <property type="molecule type" value="Genomic_DNA"/>
</dbReference>
<protein>
    <recommendedName>
        <fullName evidence="3">Protein kinase domain-containing protein</fullName>
    </recommendedName>
</protein>
<dbReference type="SUPFAM" id="SSF56112">
    <property type="entry name" value="Protein kinase-like (PK-like)"/>
    <property type="match status" value="1"/>
</dbReference>
<dbReference type="InterPro" id="IPR011009">
    <property type="entry name" value="Kinase-like_dom_sf"/>
</dbReference>
<feature type="domain" description="Protein kinase" evidence="3">
    <location>
        <begin position="240"/>
        <end position="524"/>
    </location>
</feature>
<gene>
    <name evidence="4" type="ORF">WN944_006375</name>
</gene>
<dbReference type="InterPro" id="IPR000719">
    <property type="entry name" value="Prot_kinase_dom"/>
</dbReference>
<reference evidence="4 5" key="1">
    <citation type="submission" date="2024-05" db="EMBL/GenBank/DDBJ databases">
        <title>Haplotype-resolved chromosome-level genome assembly of Huyou (Citrus changshanensis).</title>
        <authorList>
            <person name="Miao C."/>
            <person name="Chen W."/>
            <person name="Wu Y."/>
            <person name="Wang L."/>
            <person name="Zhao S."/>
            <person name="Grierson D."/>
            <person name="Xu C."/>
            <person name="Chen K."/>
        </authorList>
    </citation>
    <scope>NUCLEOTIDE SEQUENCE [LARGE SCALE GENOMIC DNA]</scope>
    <source>
        <strain evidence="4">01-14</strain>
        <tissue evidence="4">Leaf</tissue>
    </source>
</reference>
<dbReference type="GO" id="GO:0005886">
    <property type="term" value="C:plasma membrane"/>
    <property type="evidence" value="ECO:0007669"/>
    <property type="project" value="TreeGrafter"/>
</dbReference>
<evidence type="ECO:0000256" key="1">
    <source>
        <dbReference type="ARBA" id="ARBA00022741"/>
    </source>
</evidence>
<dbReference type="Pfam" id="PF07714">
    <property type="entry name" value="PK_Tyr_Ser-Thr"/>
    <property type="match status" value="1"/>
</dbReference>
<keyword evidence="5" id="KW-1185">Reference proteome</keyword>
<proteinExistence type="predicted"/>
<keyword evidence="1" id="KW-0547">Nucleotide-binding</keyword>
<sequence>MGLPTLSSPPPSEREGVIVVMDANRNKSNVDALEWALKNVVRPRDAVVVLGVLYDIGRKNFSCFPLNRGISISGIWERLEFSSGQGEVNPRELGEEIEKKREQYQITLQPFHRQCKKNEVKLEVKLAAGYSPARVTVKEAQNSNTRWIVLDSHLKKHKVYIYGHVGCNVAVMKGKNFATLMPSNAPRTEHSVYQNPKTRTEIINIGVSSNNESQNPNYFTLQENQPPSASAPTPPSPCWFPLSWRTGYPRAFTLNEVEEITNELSDEHMIEYIDDRKIYHGIFQEIPVIISSFSENDERFWSMLMILSRVRHCNIVNLVGYCCSGANRFLLTDYPCMATLEINLKVDDTARKLSWKARWYIAQEIGGSLRYLHEECGDEPIVHQSVCSSNVVISHCCSAMLTNFTTAKLLNEESTQCLNGRRYHNSEEDELLSVDVHDYGILLVELITGKSASFFTNHGEGQSFLDWALPILEDGPITQAMDPRLMNSDDSWVVQCMEKAALLCLKNDDSGHRYSISEQNVLFLWVAIFTAYGRNLAV</sequence>
<dbReference type="PROSITE" id="PS50011">
    <property type="entry name" value="PROTEIN_KINASE_DOM"/>
    <property type="match status" value="1"/>
</dbReference>
<dbReference type="Gene3D" id="1.10.510.10">
    <property type="entry name" value="Transferase(Phosphotransferase) domain 1"/>
    <property type="match status" value="1"/>
</dbReference>
<evidence type="ECO:0000259" key="3">
    <source>
        <dbReference type="PROSITE" id="PS50011"/>
    </source>
</evidence>
<dbReference type="InterPro" id="IPR001245">
    <property type="entry name" value="Ser-Thr/Tyr_kinase_cat_dom"/>
</dbReference>
<keyword evidence="2" id="KW-0067">ATP-binding</keyword>
<evidence type="ECO:0000313" key="4">
    <source>
        <dbReference type="EMBL" id="KAK9214383.1"/>
    </source>
</evidence>
<evidence type="ECO:0000256" key="2">
    <source>
        <dbReference type="ARBA" id="ARBA00022840"/>
    </source>
</evidence>
<evidence type="ECO:0000313" key="5">
    <source>
        <dbReference type="Proteomes" id="UP001428341"/>
    </source>
</evidence>
<dbReference type="PANTHER" id="PTHR27001:SF811">
    <property type="entry name" value="SERINE_THREONINE-PROTEIN KINASE CDG1-LIKE"/>
    <property type="match status" value="1"/>
</dbReference>
<name>A0AAP0MJ29_9ROSI</name>
<dbReference type="Gene3D" id="3.30.200.20">
    <property type="entry name" value="Phosphorylase Kinase, domain 1"/>
    <property type="match status" value="1"/>
</dbReference>
<dbReference type="GO" id="GO:0005524">
    <property type="term" value="F:ATP binding"/>
    <property type="evidence" value="ECO:0007669"/>
    <property type="project" value="UniProtKB-KW"/>
</dbReference>
<dbReference type="AlphaFoldDB" id="A0AAP0MJ29"/>
<dbReference type="InterPro" id="IPR014729">
    <property type="entry name" value="Rossmann-like_a/b/a_fold"/>
</dbReference>
<dbReference type="Gene3D" id="3.40.50.620">
    <property type="entry name" value="HUPs"/>
    <property type="match status" value="1"/>
</dbReference>
<accession>A0AAP0MJ29</accession>
<dbReference type="GO" id="GO:0004672">
    <property type="term" value="F:protein kinase activity"/>
    <property type="evidence" value="ECO:0007669"/>
    <property type="project" value="InterPro"/>
</dbReference>
<comment type="caution">
    <text evidence="4">The sequence shown here is derived from an EMBL/GenBank/DDBJ whole genome shotgun (WGS) entry which is preliminary data.</text>
</comment>
<dbReference type="Proteomes" id="UP001428341">
    <property type="component" value="Unassembled WGS sequence"/>
</dbReference>
<organism evidence="4 5">
    <name type="scientific">Citrus x changshan-huyou</name>
    <dbReference type="NCBI Taxonomy" id="2935761"/>
    <lineage>
        <taxon>Eukaryota</taxon>
        <taxon>Viridiplantae</taxon>
        <taxon>Streptophyta</taxon>
        <taxon>Embryophyta</taxon>
        <taxon>Tracheophyta</taxon>
        <taxon>Spermatophyta</taxon>
        <taxon>Magnoliopsida</taxon>
        <taxon>eudicotyledons</taxon>
        <taxon>Gunneridae</taxon>
        <taxon>Pentapetalae</taxon>
        <taxon>rosids</taxon>
        <taxon>malvids</taxon>
        <taxon>Sapindales</taxon>
        <taxon>Rutaceae</taxon>
        <taxon>Aurantioideae</taxon>
        <taxon>Citrus</taxon>
    </lineage>
</organism>
<dbReference type="PANTHER" id="PTHR27001">
    <property type="entry name" value="OS01G0253100 PROTEIN"/>
    <property type="match status" value="1"/>
</dbReference>